<feature type="domain" description="Tim44-like" evidence="9">
    <location>
        <begin position="3"/>
        <end position="156"/>
    </location>
</feature>
<accession>A0AAD5TQG0</accession>
<comment type="subcellular location">
    <subcellularLocation>
        <location evidence="1">Mitochondrion</location>
    </subcellularLocation>
</comment>
<dbReference type="PANTHER" id="PTHR28554">
    <property type="entry name" value="39S RIBOSOMAL PROTEIN L45, MITOCHONDRIAL"/>
    <property type="match status" value="1"/>
</dbReference>
<gene>
    <name evidence="10" type="primary">MRPL45</name>
    <name evidence="10" type="ORF">HDU87_000784</name>
</gene>
<dbReference type="InterPro" id="IPR032710">
    <property type="entry name" value="NTF2-like_dom_sf"/>
</dbReference>
<dbReference type="EMBL" id="JADGJQ010000011">
    <property type="protein sequence ID" value="KAJ3181766.1"/>
    <property type="molecule type" value="Genomic_DNA"/>
</dbReference>
<organism evidence="10 11">
    <name type="scientific">Geranomyces variabilis</name>
    <dbReference type="NCBI Taxonomy" id="109894"/>
    <lineage>
        <taxon>Eukaryota</taxon>
        <taxon>Fungi</taxon>
        <taxon>Fungi incertae sedis</taxon>
        <taxon>Chytridiomycota</taxon>
        <taxon>Chytridiomycota incertae sedis</taxon>
        <taxon>Chytridiomycetes</taxon>
        <taxon>Spizellomycetales</taxon>
        <taxon>Powellomycetaceae</taxon>
        <taxon>Geranomyces</taxon>
    </lineage>
</organism>
<name>A0AAD5TQG0_9FUNG</name>
<dbReference type="Proteomes" id="UP001212152">
    <property type="component" value="Unassembled WGS sequence"/>
</dbReference>
<dbReference type="GO" id="GO:0005739">
    <property type="term" value="C:mitochondrion"/>
    <property type="evidence" value="ECO:0007669"/>
    <property type="project" value="UniProtKB-SubCell"/>
</dbReference>
<keyword evidence="5" id="KW-0687">Ribonucleoprotein</keyword>
<dbReference type="InterPro" id="IPR007379">
    <property type="entry name" value="Tim44-like_dom"/>
</dbReference>
<dbReference type="SMART" id="SM00978">
    <property type="entry name" value="Tim44"/>
    <property type="match status" value="1"/>
</dbReference>
<keyword evidence="4" id="KW-0496">Mitochondrion</keyword>
<reference evidence="10" key="1">
    <citation type="submission" date="2020-05" db="EMBL/GenBank/DDBJ databases">
        <title>Phylogenomic resolution of chytrid fungi.</title>
        <authorList>
            <person name="Stajich J.E."/>
            <person name="Amses K."/>
            <person name="Simmons R."/>
            <person name="Seto K."/>
            <person name="Myers J."/>
            <person name="Bonds A."/>
            <person name="Quandt C.A."/>
            <person name="Barry K."/>
            <person name="Liu P."/>
            <person name="Grigoriev I."/>
            <person name="Longcore J.E."/>
            <person name="James T.Y."/>
        </authorList>
    </citation>
    <scope>NUCLEOTIDE SEQUENCE</scope>
    <source>
        <strain evidence="10">JEL0379</strain>
    </source>
</reference>
<dbReference type="GO" id="GO:1990904">
    <property type="term" value="C:ribonucleoprotein complex"/>
    <property type="evidence" value="ECO:0007669"/>
    <property type="project" value="UniProtKB-KW"/>
</dbReference>
<dbReference type="InterPro" id="IPR051975">
    <property type="entry name" value="mtLSU_mL45"/>
</dbReference>
<evidence type="ECO:0000259" key="9">
    <source>
        <dbReference type="SMART" id="SM00978"/>
    </source>
</evidence>
<dbReference type="Pfam" id="PF04280">
    <property type="entry name" value="Tim44"/>
    <property type="match status" value="1"/>
</dbReference>
<evidence type="ECO:0000313" key="10">
    <source>
        <dbReference type="EMBL" id="KAJ3181766.1"/>
    </source>
</evidence>
<evidence type="ECO:0000256" key="3">
    <source>
        <dbReference type="ARBA" id="ARBA00022980"/>
    </source>
</evidence>
<evidence type="ECO:0000256" key="4">
    <source>
        <dbReference type="ARBA" id="ARBA00023128"/>
    </source>
</evidence>
<protein>
    <recommendedName>
        <fullName evidence="7">Large ribosomal subunit protein mL45</fullName>
    </recommendedName>
    <alternativeName>
        <fullName evidence="8">39S ribosomal protein L45, mitochondrial</fullName>
    </alternativeName>
</protein>
<dbReference type="AlphaFoldDB" id="A0AAD5TQG0"/>
<evidence type="ECO:0000256" key="5">
    <source>
        <dbReference type="ARBA" id="ARBA00023274"/>
    </source>
</evidence>
<evidence type="ECO:0000256" key="8">
    <source>
        <dbReference type="ARBA" id="ARBA00043031"/>
    </source>
</evidence>
<evidence type="ECO:0000256" key="2">
    <source>
        <dbReference type="ARBA" id="ARBA00022946"/>
    </source>
</evidence>
<evidence type="ECO:0000256" key="6">
    <source>
        <dbReference type="ARBA" id="ARBA00038073"/>
    </source>
</evidence>
<dbReference type="GO" id="GO:0005840">
    <property type="term" value="C:ribosome"/>
    <property type="evidence" value="ECO:0007669"/>
    <property type="project" value="UniProtKB-KW"/>
</dbReference>
<proteinExistence type="inferred from homology"/>
<keyword evidence="11" id="KW-1185">Reference proteome</keyword>
<dbReference type="Gene3D" id="3.10.450.240">
    <property type="match status" value="1"/>
</dbReference>
<comment type="caution">
    <text evidence="10">The sequence shown here is derived from an EMBL/GenBank/DDBJ whole genome shotgun (WGS) entry which is preliminary data.</text>
</comment>
<keyword evidence="3 10" id="KW-0689">Ribosomal protein</keyword>
<evidence type="ECO:0000313" key="11">
    <source>
        <dbReference type="Proteomes" id="UP001212152"/>
    </source>
</evidence>
<keyword evidence="2" id="KW-0809">Transit peptide</keyword>
<comment type="similarity">
    <text evidence="6">Belongs to the mitochondrion-specific ribosomal protein mL45 family.</text>
</comment>
<evidence type="ECO:0000256" key="7">
    <source>
        <dbReference type="ARBA" id="ARBA00039448"/>
    </source>
</evidence>
<evidence type="ECO:0000256" key="1">
    <source>
        <dbReference type="ARBA" id="ARBA00004173"/>
    </source>
</evidence>
<sequence length="159" mass="17882">MYSIYQIRRALPDFKPLGFGRTAQELYVRMNEAFARGDRSEMRELVTDSMMTGLAADMKQAAKLGRYEWKPHGEFDKPSVLSAAAAKVLFEKGGPEFKLAQVTVRVNLKQSVAFYNSKNVLIGGNPNDVTNVTEYIVVERMLGKPGENWRITGKITPTF</sequence>
<dbReference type="SUPFAM" id="SSF54427">
    <property type="entry name" value="NTF2-like"/>
    <property type="match status" value="1"/>
</dbReference>
<dbReference type="PANTHER" id="PTHR28554:SF1">
    <property type="entry name" value="LARGE RIBOSOMAL SUBUNIT PROTEIN ML45"/>
    <property type="match status" value="1"/>
</dbReference>